<name>A0A9P6D6N0_PLEER</name>
<sequence length="428" mass="49220">MTAQLSHSPSCLRSLVLGQLLSMMTVPAHVVKAKQKETRKKELAKAFSDIDKHLQSKKTVFHAGQTGLQAYQMRVVQSFLHMVINTGHGKMEAGAQAAESHGFTAKYGGRMVQTWAKRWVEKREKLFSLLSDPAICAELRSYMRSEKWAMNPSKLAEFSQNKMVLAKYLELELFPRINILQGNFVETQLVTLAHNEMTAQANNGKTQSWIFKGEQPLRKKGVGRGLHHQSDVICSTYGWLPEASQTLEYGENYDRYWIGELFVKQLKEKIILTFKKYHGAGYKALIIVDNSQGHLAYATDTLLTSRMNLQPDGKQAQLRDEWYLKNNQKVIQAMVFPPDHPEYPNEPKGMKQQYLTEHCDYTFETLKENMPKALQSVKVETIQKWKHHMHCWMNAYHQGMGAKKAQIEVRRFSSTKYKSHCCVSERED</sequence>
<dbReference type="EMBL" id="MU154589">
    <property type="protein sequence ID" value="KAF9493177.1"/>
    <property type="molecule type" value="Genomic_DNA"/>
</dbReference>
<protein>
    <recommendedName>
        <fullName evidence="3">DDE-1 domain-containing protein</fullName>
    </recommendedName>
</protein>
<evidence type="ECO:0000313" key="1">
    <source>
        <dbReference type="EMBL" id="KAF9493177.1"/>
    </source>
</evidence>
<keyword evidence="2" id="KW-1185">Reference proteome</keyword>
<accession>A0A9P6D6N0</accession>
<evidence type="ECO:0008006" key="3">
    <source>
        <dbReference type="Google" id="ProtNLM"/>
    </source>
</evidence>
<dbReference type="Proteomes" id="UP000807025">
    <property type="component" value="Unassembled WGS sequence"/>
</dbReference>
<gene>
    <name evidence="1" type="ORF">BDN71DRAFT_1483547</name>
</gene>
<dbReference type="PANTHER" id="PTHR35871">
    <property type="entry name" value="EXPRESSED PROTEIN"/>
    <property type="match status" value="1"/>
</dbReference>
<comment type="caution">
    <text evidence="1">The sequence shown here is derived from an EMBL/GenBank/DDBJ whole genome shotgun (WGS) entry which is preliminary data.</text>
</comment>
<dbReference type="PANTHER" id="PTHR35871:SF1">
    <property type="entry name" value="CXC1-LIKE CYSTEINE CLUSTER ASSOCIATED WITH KDZ TRANSPOSASES DOMAIN-CONTAINING PROTEIN"/>
    <property type="match status" value="1"/>
</dbReference>
<organism evidence="1 2">
    <name type="scientific">Pleurotus eryngii</name>
    <name type="common">Boletus of the steppes</name>
    <dbReference type="NCBI Taxonomy" id="5323"/>
    <lineage>
        <taxon>Eukaryota</taxon>
        <taxon>Fungi</taxon>
        <taxon>Dikarya</taxon>
        <taxon>Basidiomycota</taxon>
        <taxon>Agaricomycotina</taxon>
        <taxon>Agaricomycetes</taxon>
        <taxon>Agaricomycetidae</taxon>
        <taxon>Agaricales</taxon>
        <taxon>Pleurotineae</taxon>
        <taxon>Pleurotaceae</taxon>
        <taxon>Pleurotus</taxon>
    </lineage>
</organism>
<reference evidence="1" key="1">
    <citation type="submission" date="2020-11" db="EMBL/GenBank/DDBJ databases">
        <authorList>
            <consortium name="DOE Joint Genome Institute"/>
            <person name="Ahrendt S."/>
            <person name="Riley R."/>
            <person name="Andreopoulos W."/>
            <person name="Labutti K."/>
            <person name="Pangilinan J."/>
            <person name="Ruiz-Duenas F.J."/>
            <person name="Barrasa J.M."/>
            <person name="Sanchez-Garcia M."/>
            <person name="Camarero S."/>
            <person name="Miyauchi S."/>
            <person name="Serrano A."/>
            <person name="Linde D."/>
            <person name="Babiker R."/>
            <person name="Drula E."/>
            <person name="Ayuso-Fernandez I."/>
            <person name="Pacheco R."/>
            <person name="Padilla G."/>
            <person name="Ferreira P."/>
            <person name="Barriuso J."/>
            <person name="Kellner H."/>
            <person name="Castanera R."/>
            <person name="Alfaro M."/>
            <person name="Ramirez L."/>
            <person name="Pisabarro A.G."/>
            <person name="Kuo A."/>
            <person name="Tritt A."/>
            <person name="Lipzen A."/>
            <person name="He G."/>
            <person name="Yan M."/>
            <person name="Ng V."/>
            <person name="Cullen D."/>
            <person name="Martin F."/>
            <person name="Rosso M.-N."/>
            <person name="Henrissat B."/>
            <person name="Hibbett D."/>
            <person name="Martinez A.T."/>
            <person name="Grigoriev I.V."/>
        </authorList>
    </citation>
    <scope>NUCLEOTIDE SEQUENCE</scope>
    <source>
        <strain evidence="1">ATCC 90797</strain>
    </source>
</reference>
<proteinExistence type="predicted"/>
<evidence type="ECO:0000313" key="2">
    <source>
        <dbReference type="Proteomes" id="UP000807025"/>
    </source>
</evidence>
<dbReference type="AlphaFoldDB" id="A0A9P6D6N0"/>
<dbReference type="OrthoDB" id="3218065at2759"/>